<name>A0ABN8JW45_9HYPH</name>
<dbReference type="RefSeq" id="WP_254025993.1">
    <property type="nucleotide sequence ID" value="NZ_CAKXZS010000023.1"/>
</dbReference>
<dbReference type="Pfam" id="PF22422">
    <property type="entry name" value="MGH1-like_GH"/>
    <property type="match status" value="1"/>
</dbReference>
<feature type="domain" description="Putative glycogen debranching enzyme N-terminal" evidence="1">
    <location>
        <begin position="32"/>
        <end position="222"/>
    </location>
</feature>
<accession>A0ABN8JW45</accession>
<dbReference type="InterPro" id="IPR008928">
    <property type="entry name" value="6-hairpin_glycosidase_sf"/>
</dbReference>
<evidence type="ECO:0000259" key="1">
    <source>
        <dbReference type="Pfam" id="PF14742"/>
    </source>
</evidence>
<comment type="caution">
    <text evidence="3">The sequence shown here is derived from an EMBL/GenBank/DDBJ whole genome shotgun (WGS) entry which is preliminary data.</text>
</comment>
<dbReference type="Pfam" id="PF14742">
    <property type="entry name" value="GDE_N_bis"/>
    <property type="match status" value="1"/>
</dbReference>
<reference evidence="3" key="1">
    <citation type="submission" date="2022-03" db="EMBL/GenBank/DDBJ databases">
        <authorList>
            <person name="Brunel B."/>
        </authorList>
    </citation>
    <scope>NUCLEOTIDE SEQUENCE</scope>
    <source>
        <strain evidence="3">STM4922sample</strain>
    </source>
</reference>
<proteinExistence type="predicted"/>
<keyword evidence="4" id="KW-1185">Reference proteome</keyword>
<evidence type="ECO:0000259" key="2">
    <source>
        <dbReference type="Pfam" id="PF22422"/>
    </source>
</evidence>
<dbReference type="InterPro" id="IPR054491">
    <property type="entry name" value="MGH1-like_GH"/>
</dbReference>
<dbReference type="Proteomes" id="UP001152604">
    <property type="component" value="Unassembled WGS sequence"/>
</dbReference>
<dbReference type="InterPro" id="IPR032856">
    <property type="entry name" value="GDE_N_bis"/>
</dbReference>
<protein>
    <submittedName>
        <fullName evidence="3">Amylo-alpha-16-glucosidase</fullName>
    </submittedName>
</protein>
<gene>
    <name evidence="3" type="ORF">MES4922_30265</name>
</gene>
<dbReference type="Gene3D" id="1.50.10.10">
    <property type="match status" value="1"/>
</dbReference>
<dbReference type="EMBL" id="CAKXZS010000023">
    <property type="protein sequence ID" value="CAH2401769.1"/>
    <property type="molecule type" value="Genomic_DNA"/>
</dbReference>
<organism evidence="3 4">
    <name type="scientific">Mesorhizobium ventifaucium</name>
    <dbReference type="NCBI Taxonomy" id="666020"/>
    <lineage>
        <taxon>Bacteria</taxon>
        <taxon>Pseudomonadati</taxon>
        <taxon>Pseudomonadota</taxon>
        <taxon>Alphaproteobacteria</taxon>
        <taxon>Hyphomicrobiales</taxon>
        <taxon>Phyllobacteriaceae</taxon>
        <taxon>Mesorhizobium</taxon>
    </lineage>
</organism>
<feature type="domain" description="Mannosylglycerate hydrolase MGH1-like glycoside hydrolase" evidence="2">
    <location>
        <begin position="305"/>
        <end position="607"/>
    </location>
</feature>
<dbReference type="SUPFAM" id="SSF48208">
    <property type="entry name" value="Six-hairpin glycosidases"/>
    <property type="match status" value="1"/>
</dbReference>
<evidence type="ECO:0000313" key="3">
    <source>
        <dbReference type="EMBL" id="CAH2401769.1"/>
    </source>
</evidence>
<evidence type="ECO:0000313" key="4">
    <source>
        <dbReference type="Proteomes" id="UP001152604"/>
    </source>
</evidence>
<sequence length="720" mass="79234">MAQLDERQLDPAVALASLDATAPREPHRLFALKQGDCFAVADAYGDIRGAGDGFFRDDTRVLSEFRLTVGDRQTSLLGASLSQDNVLFTSNLTNLPMQGVRGRDIPQGAIHIERVRLLWQDRLFERITLSNYSQEHSTIRVSLHFAADFRDMFEVRGSTRLKRGMAHAAKTDETCVLLRYDGLDGLARMSAISFSQAPDQLTGDRADFLIAVTRRSSKVLYVEVGPEVAETPNRDRFRAAAARARFGMRAKRRHGATVHSSGRVFNDWVERARADVALLTTELTTGPYPYAGIPWFSTAFGRDGVISALQMLWLNPGLARGVLAFLAQHQATETSPFSDSQPGKIMHETRKGEMAALRELPFGRYYGGVDTTPLYIHLACAYADRTGDMAFVDSLWPSLCAAAEWTEEASRPTGFVTYQRAAESGLANQGWKDSHDSVFHADGRTPKGPIALVEVQGYAFAAFRGLAALARRRGEIDRADHWESSAEAMRAAVERHFWLDDLGFYALAIDGAGEPCKVRTSNVGHLLYVGLPAPARAQMVADQLLSASFHSGWGLRTLADDAVFFNPMSYHNGSIWPHDTAICGAGLARFGERENVIRLMSSTFESAVHFNMRLPELFCGFTRAPGEAPIAYPVACLPQAWSAGSAFMLMQACLGLEIDGWAGEIHVTRPRLPIGIDTLTLRHLGVGTSKVDLTFQRVGDRVVAFLADRHEGLVPLIVRT</sequence>
<dbReference type="InterPro" id="IPR012341">
    <property type="entry name" value="6hp_glycosidase-like_sf"/>
</dbReference>